<organism evidence="2">
    <name type="scientific">Euglena anabaena</name>
    <name type="common">Euglenaria anabaena</name>
    <dbReference type="NCBI Taxonomy" id="38273"/>
    <lineage>
        <taxon>Eukaryota</taxon>
        <taxon>Discoba</taxon>
        <taxon>Euglenozoa</taxon>
        <taxon>Euglenida</taxon>
        <taxon>Spirocuta</taxon>
        <taxon>Euglenophyceae</taxon>
        <taxon>Euglenales</taxon>
        <taxon>Euglenaceae</taxon>
        <taxon>Euglenaria</taxon>
    </lineage>
</organism>
<dbReference type="RefSeq" id="YP_009144870.1">
    <property type="nucleotide sequence ID" value="NC_027269.1"/>
</dbReference>
<dbReference type="GeneID" id="24573188"/>
<gene>
    <name evidence="2" type="primary">ycf13</name>
</gene>
<accession>A0A0G3FCX1</accession>
<sequence>MVKLEKVIPNSVNFLSWEKSVKNLWRIQGRLFRATYVGDIKKALLLQKVILYANCSRLLSIRQVTQVSSNKKISGVDGKTFMTFTERFELSEYLKLNVNNWYPQSIKVISLLKKEGTSFSVNVPTISDRVWQCLVSFAMQPAHMALFHPHNFSLNTSLFDLQHLIALNLSTLADGNQKRALVVNLEKNFSKVNVNLLLKKIVVPRCIKLGIFRSFKKGLKLEFVEFGNDISPLNLILANIVFDGIEDLHCSFRYNSSLLYILRPYDSELILINKIYHFLRISGITVPIISFNVFSSLEGFEFLEWKFHYSLTTGSYILPSFNNYQKFLKRIKKIINNSNYGAIVKAIKLRPIVQEWKFINKLCDMSQASYSLFYIKKRTFKIFNKETKQDTYSSKKLLDRAFPTIKEILSEKNVFNYNFCSYNTHIVFCIDSSFLTKNSYFYNNICVHCGLPIFNCINN</sequence>
<keyword evidence="2" id="KW-0934">Plastid</keyword>
<dbReference type="EMBL" id="KP453743">
    <property type="protein sequence ID" value="AKJ83317.1"/>
    <property type="molecule type" value="Genomic_DNA"/>
</dbReference>
<keyword evidence="2" id="KW-0150">Chloroplast</keyword>
<dbReference type="Pfam" id="PF13655">
    <property type="entry name" value="RVT_N"/>
    <property type="match status" value="1"/>
</dbReference>
<protein>
    <submittedName>
        <fullName evidence="2">Ycf13</fullName>
    </submittedName>
</protein>
<proteinExistence type="predicted"/>
<dbReference type="AlphaFoldDB" id="A0A0G3FCX1"/>
<evidence type="ECO:0000313" key="2">
    <source>
        <dbReference type="EMBL" id="AKJ83317.1"/>
    </source>
</evidence>
<geneLocation type="chloroplast" evidence="2"/>
<reference evidence="2" key="1">
    <citation type="journal article" date="2015" name="J. Eukaryot. Microbiol.">
        <title>Chloroplast Genome Evolution in the Euglenaceae.</title>
        <authorList>
            <person name="Bennett M.S."/>
            <person name="Triemer R.E."/>
        </authorList>
    </citation>
    <scope>NUCLEOTIDE SEQUENCE</scope>
    <source>
        <strain evidence="2">UTEX 373</strain>
    </source>
</reference>
<name>A0A0G3FCX1_EUGAN</name>
<evidence type="ECO:0000259" key="1">
    <source>
        <dbReference type="Pfam" id="PF13655"/>
    </source>
</evidence>
<dbReference type="InterPro" id="IPR025960">
    <property type="entry name" value="RVT_N"/>
</dbReference>
<feature type="domain" description="Reverse transcriptase N-terminal" evidence="1">
    <location>
        <begin position="15"/>
        <end position="92"/>
    </location>
</feature>